<evidence type="ECO:0000256" key="3">
    <source>
        <dbReference type="ARBA" id="ARBA00022490"/>
    </source>
</evidence>
<dbReference type="SUPFAM" id="SSF54980">
    <property type="entry name" value="EF-G C-terminal domain-like"/>
    <property type="match status" value="2"/>
</dbReference>
<evidence type="ECO:0000313" key="10">
    <source>
        <dbReference type="EMBL" id="HIU99125.1"/>
    </source>
</evidence>
<dbReference type="InterPro" id="IPR027417">
    <property type="entry name" value="P-loop_NTPase"/>
</dbReference>
<dbReference type="FunFam" id="3.30.70.870:FF:000001">
    <property type="entry name" value="Elongation factor G"/>
    <property type="match status" value="1"/>
</dbReference>
<evidence type="ECO:0000256" key="1">
    <source>
        <dbReference type="ARBA" id="ARBA00005870"/>
    </source>
</evidence>
<dbReference type="SUPFAM" id="SSF54211">
    <property type="entry name" value="Ribosomal protein S5 domain 2-like"/>
    <property type="match status" value="1"/>
</dbReference>
<dbReference type="SMART" id="SM00838">
    <property type="entry name" value="EFG_C"/>
    <property type="match status" value="1"/>
</dbReference>
<feature type="binding site" evidence="8">
    <location>
        <begin position="17"/>
        <end position="24"/>
    </location>
    <ligand>
        <name>GTP</name>
        <dbReference type="ChEBI" id="CHEBI:37565"/>
    </ligand>
</feature>
<dbReference type="Gene3D" id="3.30.70.240">
    <property type="match status" value="1"/>
</dbReference>
<dbReference type="PRINTS" id="PR00315">
    <property type="entry name" value="ELONGATNFCT"/>
</dbReference>
<accession>A0A9D1SWX8</accession>
<evidence type="ECO:0000256" key="7">
    <source>
        <dbReference type="ARBA" id="ARBA00023134"/>
    </source>
</evidence>
<dbReference type="Pfam" id="PF03764">
    <property type="entry name" value="EFG_IV"/>
    <property type="match status" value="1"/>
</dbReference>
<reference evidence="10" key="2">
    <citation type="journal article" date="2021" name="PeerJ">
        <title>Extensive microbial diversity within the chicken gut microbiome revealed by metagenomics and culture.</title>
        <authorList>
            <person name="Gilroy R."/>
            <person name="Ravi A."/>
            <person name="Getino M."/>
            <person name="Pursley I."/>
            <person name="Horton D.L."/>
            <person name="Alikhan N.F."/>
            <person name="Baker D."/>
            <person name="Gharbi K."/>
            <person name="Hall N."/>
            <person name="Watson M."/>
            <person name="Adriaenssens E.M."/>
            <person name="Foster-Nyarko E."/>
            <person name="Jarju S."/>
            <person name="Secka A."/>
            <person name="Antonio M."/>
            <person name="Oren A."/>
            <person name="Chaudhuri R.R."/>
            <person name="La Ragione R."/>
            <person name="Hildebrand F."/>
            <person name="Pallen M.J."/>
        </authorList>
    </citation>
    <scope>NUCLEOTIDE SEQUENCE</scope>
    <source>
        <strain evidence="10">10406</strain>
    </source>
</reference>
<dbReference type="GO" id="GO:0003924">
    <property type="term" value="F:GTPase activity"/>
    <property type="evidence" value="ECO:0007669"/>
    <property type="project" value="InterPro"/>
</dbReference>
<dbReference type="SUPFAM" id="SSF52540">
    <property type="entry name" value="P-loop containing nucleoside triphosphate hydrolases"/>
    <property type="match status" value="1"/>
</dbReference>
<feature type="binding site" evidence="8">
    <location>
        <begin position="135"/>
        <end position="138"/>
    </location>
    <ligand>
        <name>GTP</name>
        <dbReference type="ChEBI" id="CHEBI:37565"/>
    </ligand>
</feature>
<comment type="subcellular location">
    <subcellularLocation>
        <location evidence="8">Cytoplasm</location>
    </subcellularLocation>
</comment>
<dbReference type="Gene3D" id="3.30.70.870">
    <property type="entry name" value="Elongation Factor G (Translational Gtpase), domain 3"/>
    <property type="match status" value="1"/>
</dbReference>
<dbReference type="GO" id="GO:0003746">
    <property type="term" value="F:translation elongation factor activity"/>
    <property type="evidence" value="ECO:0007669"/>
    <property type="project" value="UniProtKB-UniRule"/>
</dbReference>
<name>A0A9D1SWX8_9FIRM</name>
<dbReference type="CDD" id="cd01886">
    <property type="entry name" value="EF-G"/>
    <property type="match status" value="1"/>
</dbReference>
<evidence type="ECO:0000256" key="8">
    <source>
        <dbReference type="HAMAP-Rule" id="MF_00054"/>
    </source>
</evidence>
<comment type="similarity">
    <text evidence="1 8">Belongs to the TRAFAC class translation factor GTPase superfamily. Classic translation factor GTPase family. EF-G/EF-2 subfamily.</text>
</comment>
<proteinExistence type="inferred from homology"/>
<dbReference type="NCBIfam" id="NF009381">
    <property type="entry name" value="PRK12740.1-5"/>
    <property type="match status" value="1"/>
</dbReference>
<dbReference type="CDD" id="cd03713">
    <property type="entry name" value="EFG_mtEFG_C"/>
    <property type="match status" value="1"/>
</dbReference>
<dbReference type="NCBIfam" id="TIGR00231">
    <property type="entry name" value="small_GTP"/>
    <property type="match status" value="1"/>
</dbReference>
<comment type="caution">
    <text evidence="10">The sequence shown here is derived from an EMBL/GenBank/DDBJ whole genome shotgun (WGS) entry which is preliminary data.</text>
</comment>
<dbReference type="Pfam" id="PF00679">
    <property type="entry name" value="EFG_C"/>
    <property type="match status" value="1"/>
</dbReference>
<dbReference type="InterPro" id="IPR035649">
    <property type="entry name" value="EFG_V"/>
</dbReference>
<dbReference type="GO" id="GO:0005525">
    <property type="term" value="F:GTP binding"/>
    <property type="evidence" value="ECO:0007669"/>
    <property type="project" value="UniProtKB-UniRule"/>
</dbReference>
<dbReference type="InterPro" id="IPR031157">
    <property type="entry name" value="G_TR_CS"/>
</dbReference>
<dbReference type="GO" id="GO:0032790">
    <property type="term" value="P:ribosome disassembly"/>
    <property type="evidence" value="ECO:0007669"/>
    <property type="project" value="TreeGrafter"/>
</dbReference>
<dbReference type="PANTHER" id="PTHR43261:SF1">
    <property type="entry name" value="RIBOSOME-RELEASING FACTOR 2, MITOCHONDRIAL"/>
    <property type="match status" value="1"/>
</dbReference>
<dbReference type="CDD" id="cd04088">
    <property type="entry name" value="EFG_mtEFG_II"/>
    <property type="match status" value="1"/>
</dbReference>
<dbReference type="PROSITE" id="PS51722">
    <property type="entry name" value="G_TR_2"/>
    <property type="match status" value="1"/>
</dbReference>
<dbReference type="InterPro" id="IPR005517">
    <property type="entry name" value="Transl_elong_EFG/EF2_IV"/>
</dbReference>
<evidence type="ECO:0000256" key="2">
    <source>
        <dbReference type="ARBA" id="ARBA00017872"/>
    </source>
</evidence>
<dbReference type="FunFam" id="3.30.70.240:FF:000001">
    <property type="entry name" value="Elongation factor G"/>
    <property type="match status" value="1"/>
</dbReference>
<dbReference type="FunFam" id="3.30.230.10:FF:000003">
    <property type="entry name" value="Elongation factor G"/>
    <property type="match status" value="1"/>
</dbReference>
<dbReference type="InterPro" id="IPR009022">
    <property type="entry name" value="EFG_III"/>
</dbReference>
<dbReference type="CDD" id="cd01434">
    <property type="entry name" value="EFG_mtEFG1_IV"/>
    <property type="match status" value="1"/>
</dbReference>
<comment type="function">
    <text evidence="8">Catalyzes the GTP-dependent ribosomal translocation step during translation elongation. During this step, the ribosome changes from the pre-translocational (PRE) to the post-translocational (POST) state as the newly formed A-site-bound peptidyl-tRNA and P-site-bound deacylated tRNA move to the P and E sites, respectively. Catalyzes the coordinated movement of the two tRNA molecules, the mRNA and conformational changes in the ribosome.</text>
</comment>
<protein>
    <recommendedName>
        <fullName evidence="2 8">Elongation factor G</fullName>
        <shortName evidence="8">EF-G</shortName>
    </recommendedName>
</protein>
<evidence type="ECO:0000313" key="11">
    <source>
        <dbReference type="Proteomes" id="UP000886857"/>
    </source>
</evidence>
<dbReference type="InterPro" id="IPR004540">
    <property type="entry name" value="Transl_elong_EFG/EF2"/>
</dbReference>
<dbReference type="InterPro" id="IPR047872">
    <property type="entry name" value="EFG_IV"/>
</dbReference>
<keyword evidence="3 8" id="KW-0963">Cytoplasm</keyword>
<evidence type="ECO:0000259" key="9">
    <source>
        <dbReference type="PROSITE" id="PS51722"/>
    </source>
</evidence>
<dbReference type="Gene3D" id="3.40.50.300">
    <property type="entry name" value="P-loop containing nucleotide triphosphate hydrolases"/>
    <property type="match status" value="1"/>
</dbReference>
<dbReference type="SUPFAM" id="SSF50447">
    <property type="entry name" value="Translation proteins"/>
    <property type="match status" value="1"/>
</dbReference>
<dbReference type="InterPro" id="IPR005225">
    <property type="entry name" value="Small_GTP-bd"/>
</dbReference>
<dbReference type="SMART" id="SM00889">
    <property type="entry name" value="EFG_IV"/>
    <property type="match status" value="1"/>
</dbReference>
<dbReference type="HAMAP" id="MF_00054_B">
    <property type="entry name" value="EF_G_EF_2_B"/>
    <property type="match status" value="1"/>
</dbReference>
<dbReference type="Pfam" id="PF22042">
    <property type="entry name" value="EF-G_D2"/>
    <property type="match status" value="1"/>
</dbReference>
<dbReference type="InterPro" id="IPR020568">
    <property type="entry name" value="Ribosomal_Su5_D2-typ_SF"/>
</dbReference>
<organism evidence="10 11">
    <name type="scientific">Candidatus Limadaptatus stercoripullorum</name>
    <dbReference type="NCBI Taxonomy" id="2840846"/>
    <lineage>
        <taxon>Bacteria</taxon>
        <taxon>Bacillati</taxon>
        <taxon>Bacillota</taxon>
        <taxon>Clostridia</taxon>
        <taxon>Eubacteriales</taxon>
        <taxon>Candidatus Limadaptatus</taxon>
    </lineage>
</organism>
<dbReference type="FunFam" id="2.40.30.10:FF:000006">
    <property type="entry name" value="Elongation factor G"/>
    <property type="match status" value="1"/>
</dbReference>
<evidence type="ECO:0000256" key="4">
    <source>
        <dbReference type="ARBA" id="ARBA00022741"/>
    </source>
</evidence>
<dbReference type="FunFam" id="3.40.50.300:FF:000029">
    <property type="entry name" value="Elongation factor G"/>
    <property type="match status" value="1"/>
</dbReference>
<feature type="binding site" evidence="8">
    <location>
        <begin position="81"/>
        <end position="85"/>
    </location>
    <ligand>
        <name>GTP</name>
        <dbReference type="ChEBI" id="CHEBI:37565"/>
    </ligand>
</feature>
<dbReference type="AlphaFoldDB" id="A0A9D1SWX8"/>
<dbReference type="Proteomes" id="UP000886857">
    <property type="component" value="Unassembled WGS sequence"/>
</dbReference>
<dbReference type="InterPro" id="IPR014721">
    <property type="entry name" value="Ribsml_uS5_D2-typ_fold_subgr"/>
</dbReference>
<dbReference type="NCBIfam" id="TIGR00484">
    <property type="entry name" value="EF-G"/>
    <property type="match status" value="1"/>
</dbReference>
<keyword evidence="7 8" id="KW-0342">GTP-binding</keyword>
<dbReference type="InterPro" id="IPR000640">
    <property type="entry name" value="EFG_V-like"/>
</dbReference>
<dbReference type="InterPro" id="IPR035647">
    <property type="entry name" value="EFG_III/V"/>
</dbReference>
<gene>
    <name evidence="8 10" type="primary">fusA</name>
    <name evidence="10" type="ORF">IAC73_04725</name>
</gene>
<dbReference type="InterPro" id="IPR009000">
    <property type="entry name" value="Transl_B-barrel_sf"/>
</dbReference>
<evidence type="ECO:0000256" key="6">
    <source>
        <dbReference type="ARBA" id="ARBA00022917"/>
    </source>
</evidence>
<dbReference type="Pfam" id="PF14492">
    <property type="entry name" value="EFG_III"/>
    <property type="match status" value="1"/>
</dbReference>
<dbReference type="Gene3D" id="2.40.30.10">
    <property type="entry name" value="Translation factors"/>
    <property type="match status" value="1"/>
</dbReference>
<dbReference type="InterPro" id="IPR000795">
    <property type="entry name" value="T_Tr_GTP-bd_dom"/>
</dbReference>
<keyword evidence="5 8" id="KW-0251">Elongation factor</keyword>
<dbReference type="Gene3D" id="3.30.230.10">
    <property type="match status" value="1"/>
</dbReference>
<dbReference type="PROSITE" id="PS00301">
    <property type="entry name" value="G_TR_1"/>
    <property type="match status" value="1"/>
</dbReference>
<reference evidence="10" key="1">
    <citation type="submission" date="2020-10" db="EMBL/GenBank/DDBJ databases">
        <authorList>
            <person name="Gilroy R."/>
        </authorList>
    </citation>
    <scope>NUCLEOTIDE SEQUENCE</scope>
    <source>
        <strain evidence="10">10406</strain>
    </source>
</reference>
<dbReference type="GO" id="GO:0005737">
    <property type="term" value="C:cytoplasm"/>
    <property type="evidence" value="ECO:0007669"/>
    <property type="project" value="UniProtKB-SubCell"/>
</dbReference>
<feature type="domain" description="Tr-type G" evidence="9">
    <location>
        <begin position="8"/>
        <end position="285"/>
    </location>
</feature>
<keyword evidence="4 8" id="KW-0547">Nucleotide-binding</keyword>
<dbReference type="Pfam" id="PF00009">
    <property type="entry name" value="GTP_EFTU"/>
    <property type="match status" value="1"/>
</dbReference>
<dbReference type="InterPro" id="IPR041095">
    <property type="entry name" value="EFG_II"/>
</dbReference>
<dbReference type="CDD" id="cd16262">
    <property type="entry name" value="EFG_III"/>
    <property type="match status" value="1"/>
</dbReference>
<dbReference type="EMBL" id="DVOE01000071">
    <property type="protein sequence ID" value="HIU99125.1"/>
    <property type="molecule type" value="Genomic_DNA"/>
</dbReference>
<dbReference type="PANTHER" id="PTHR43261">
    <property type="entry name" value="TRANSLATION ELONGATION FACTOR G-RELATED"/>
    <property type="match status" value="1"/>
</dbReference>
<dbReference type="InterPro" id="IPR053905">
    <property type="entry name" value="EF-G-like_DII"/>
</dbReference>
<evidence type="ECO:0000256" key="5">
    <source>
        <dbReference type="ARBA" id="ARBA00022768"/>
    </source>
</evidence>
<sequence>MPRAFALDKVRNIGIMAHIDAGKTTTTERILFYTGMTRKLGEVHDGAAVMDYMAQERERGITITSAATTTVWKGHQINIIDTPGHVDFSVEVERSLRVLDGAVAVFCAKGGVEPQSENVWRQANTYKVPRIAFVNKMDINGADFPRVIKMMHERLHTNAVPVVLPIGSESSFEGIIDLVKNEAVYYSAADNGMHEEVREIPAEYREQAAAARAKLIEEAASFDDAILEKVVLEESESISEEELVAAIRKGTVQMGMTPVLCGSSYRNKGIQRLLDAIVGYLPSPVDIPAITGKNPRVDREEVRHPGDDQPFSALVFKILTDEYVGKLEFIRIYSGQIKTGMMVYNSVKNVNERIGRILRMNADAREDLTEAYAGDIVALVGLKVSTTGDTLCDKSHQIVLENMVFPDPVIKVAIEPKTKASQERMTAAILKLQEEDPTFKSYTDKDTGQIIIAGMGELHLEIIVDRMLREFKVEANVGKPQVSYRETVTKSAHAEGRFVRQTGGHGQYGHCVIDLEPNPGGGYEFSNETVGGVVPKEFANAVCEGIREAAKAGVLAGYEMVDFKVRLVDGSTHEVDSSEMAFRIAGSMAFREAASKAAPVLLEPVMKVEVDVPDEYIGDVMSSLNSRRGSVRGMELRGGNQAVECDVPLSEMFGYATTLRSLTQGRGTFTMLFDHYAEVPQSIAEKVTGRKFAR</sequence>
<keyword evidence="6 8" id="KW-0648">Protein biosynthesis</keyword>